<dbReference type="GO" id="GO:0005524">
    <property type="term" value="F:ATP binding"/>
    <property type="evidence" value="ECO:0007669"/>
    <property type="project" value="UniProtKB-UniRule"/>
</dbReference>
<dbReference type="InterPro" id="IPR001752">
    <property type="entry name" value="Kinesin_motor_dom"/>
</dbReference>
<dbReference type="GO" id="GO:0007052">
    <property type="term" value="P:mitotic spindle organization"/>
    <property type="evidence" value="ECO:0007669"/>
    <property type="project" value="TreeGrafter"/>
</dbReference>
<dbReference type="GO" id="GO:0008017">
    <property type="term" value="F:microtubule binding"/>
    <property type="evidence" value="ECO:0007669"/>
    <property type="project" value="InterPro"/>
</dbReference>
<evidence type="ECO:0000256" key="7">
    <source>
        <dbReference type="PROSITE-ProRule" id="PRU00094"/>
    </source>
</evidence>
<dbReference type="SUPFAM" id="SSF57716">
    <property type="entry name" value="Glucocorticoid receptor-like (DNA-binding domain)"/>
    <property type="match status" value="1"/>
</dbReference>
<evidence type="ECO:0000256" key="2">
    <source>
        <dbReference type="ARBA" id="ARBA00022490"/>
    </source>
</evidence>
<comment type="subcellular location">
    <subcellularLocation>
        <location evidence="1">Cytoplasm</location>
        <location evidence="1">Cytoskeleton</location>
    </subcellularLocation>
</comment>
<keyword evidence="4 8" id="KW-0067">ATP-binding</keyword>
<accession>A0AAD5R580</accession>
<dbReference type="InterPro" id="IPR000679">
    <property type="entry name" value="Znf_GATA"/>
</dbReference>
<keyword evidence="9" id="KW-0493">Microtubule</keyword>
<evidence type="ECO:0000256" key="10">
    <source>
        <dbReference type="SAM" id="Coils"/>
    </source>
</evidence>
<feature type="region of interest" description="Disordered" evidence="11">
    <location>
        <begin position="696"/>
        <end position="732"/>
    </location>
</feature>
<dbReference type="PROSITE" id="PS50114">
    <property type="entry name" value="GATA_ZN_FINGER_2"/>
    <property type="match status" value="2"/>
</dbReference>
<keyword evidence="6" id="KW-0206">Cytoskeleton</keyword>
<dbReference type="PANTHER" id="PTHR47969">
    <property type="entry name" value="CHROMOSOME-ASSOCIATED KINESIN KIF4A-RELATED"/>
    <property type="match status" value="1"/>
</dbReference>
<name>A0AAD5R580_PARTN</name>
<gene>
    <name evidence="14" type="primary">KLP-10_1</name>
    <name evidence="14" type="ORF">KIN20_031208</name>
</gene>
<dbReference type="GO" id="GO:0051231">
    <property type="term" value="P:spindle elongation"/>
    <property type="evidence" value="ECO:0007669"/>
    <property type="project" value="TreeGrafter"/>
</dbReference>
<feature type="coiled-coil region" evidence="10">
    <location>
        <begin position="352"/>
        <end position="405"/>
    </location>
</feature>
<evidence type="ECO:0000256" key="11">
    <source>
        <dbReference type="SAM" id="MobiDB-lite"/>
    </source>
</evidence>
<reference evidence="14" key="1">
    <citation type="submission" date="2021-06" db="EMBL/GenBank/DDBJ databases">
        <title>Parelaphostrongylus tenuis whole genome reference sequence.</title>
        <authorList>
            <person name="Garwood T.J."/>
            <person name="Larsen P.A."/>
            <person name="Fountain-Jones N.M."/>
            <person name="Garbe J.R."/>
            <person name="Macchietto M.G."/>
            <person name="Kania S.A."/>
            <person name="Gerhold R.W."/>
            <person name="Richards J.E."/>
            <person name="Wolf T.M."/>
        </authorList>
    </citation>
    <scope>NUCLEOTIDE SEQUENCE</scope>
    <source>
        <strain evidence="14">MNPRO001-30</strain>
        <tissue evidence="14">Meninges</tissue>
    </source>
</reference>
<keyword evidence="3 8" id="KW-0547">Nucleotide-binding</keyword>
<dbReference type="SUPFAM" id="SSF52540">
    <property type="entry name" value="P-loop containing nucleoside triphosphate hydrolases"/>
    <property type="match status" value="1"/>
</dbReference>
<comment type="caution">
    <text evidence="14">The sequence shown here is derived from an EMBL/GenBank/DDBJ whole genome shotgun (WGS) entry which is preliminary data.</text>
</comment>
<dbReference type="InterPro" id="IPR027640">
    <property type="entry name" value="Kinesin-like_fam"/>
</dbReference>
<dbReference type="GO" id="GO:0043565">
    <property type="term" value="F:sequence-specific DNA binding"/>
    <property type="evidence" value="ECO:0007669"/>
    <property type="project" value="InterPro"/>
</dbReference>
<dbReference type="GO" id="GO:0008270">
    <property type="term" value="F:zinc ion binding"/>
    <property type="evidence" value="ECO:0007669"/>
    <property type="project" value="UniProtKB-KW"/>
</dbReference>
<evidence type="ECO:0000256" key="9">
    <source>
        <dbReference type="RuleBase" id="RU000394"/>
    </source>
</evidence>
<keyword evidence="7" id="KW-0863">Zinc-finger</keyword>
<protein>
    <recommendedName>
        <fullName evidence="9">Kinesin-like protein</fullName>
    </recommendedName>
</protein>
<dbReference type="GO" id="GO:0005875">
    <property type="term" value="C:microtubule associated complex"/>
    <property type="evidence" value="ECO:0007669"/>
    <property type="project" value="TreeGrafter"/>
</dbReference>
<dbReference type="PRINTS" id="PR00380">
    <property type="entry name" value="KINESINHEAVY"/>
</dbReference>
<evidence type="ECO:0000256" key="4">
    <source>
        <dbReference type="ARBA" id="ARBA00022840"/>
    </source>
</evidence>
<sequence>MAAAEFIRVVARVRPPSTAQQRIVTVCDDRVLCFNPSDPKYFTFDSVFGEDVTQDQVFEDARSRIVDGCIDGYNGTIFAYGESGSGKTHTMFGPSDIENCLVDVHQQGIVPRACHALFKKLSSRAAENGGIFSYDVSCRFVELYNEEFYDLLSPLQQKLSIRSDSKGVQLLGACEHKVHCAIDMIRTLEIGWNARRRAATAMNRELSRSHIIFTVNVKTEELVNTILYKKRATLNLVDLAGSEKQTQSKWFGFGDRFREAVEINPLLTILGRVMRILSGLDPLDEHVPYRDSKLTHILLDSLGVNSRTTIIVNVHPEKGYCSGTLSTLQFAAECRKIENHVRANEDIFGDTVMAYRSEIARLRQEIRLTEERTRSDPLFHLYNNITKLSLKVVAIEEELKRCKEMAMSREKAQIQCDLLFAQLLSKTSREDSIQSHDEVLRDILSQLWKRIDSMQSLGNLTNIGLENDLSDVGKELSHLRHLYESAESARRTHNEKYNNLLEEYNKWFLENSLRRLDANSSCLPPHAHHEKRTMAQGKEERHQTLCTQAANSRDWPSRAFRPILMEENKDGDPQTQGVFSEKSSIKDMCGKQKSNLEQWTEEKNSLMQTELSLNARMKDLQREKSILLEDLKEWQQRTQFLSADLSSCDDEKYRLEHLVEKLRSEKLDLEKRLRVIQNENGRLVTEVEGILGLDTASFSNENGDVEEDRKNLSGDHKERHPEQSESDMNDASNLEELTKSTKQAVDRDMTQRNDEGDGIQKTCYNCLSILPKGTLRRHVQGRLACNPCGKYCERTGHHRPEYLWRGISKKRIRWVKRGEWTCYNCLSTIPEGAFRKRVQGKMSCNSCRKYYERTGRHRPEQLWRKTSKKQAQKVTESEQREDPVANVDNVEASGPFSFRVHSSPVRHSHVDDDVDLNMMGNLTKPPVADNDITMDLAQP</sequence>
<keyword evidence="7" id="KW-0862">Zinc</keyword>
<feature type="binding site" evidence="8">
    <location>
        <begin position="81"/>
        <end position="88"/>
    </location>
    <ligand>
        <name>ATP</name>
        <dbReference type="ChEBI" id="CHEBI:30616"/>
    </ligand>
</feature>
<dbReference type="PANTHER" id="PTHR47969:SF15">
    <property type="entry name" value="CHROMOSOME-ASSOCIATED KINESIN KIF4A-RELATED"/>
    <property type="match status" value="1"/>
</dbReference>
<evidence type="ECO:0000259" key="13">
    <source>
        <dbReference type="PROSITE" id="PS50114"/>
    </source>
</evidence>
<feature type="compositionally biased region" description="Basic and acidic residues" evidence="11">
    <location>
        <begin position="707"/>
        <end position="723"/>
    </location>
</feature>
<proteinExistence type="inferred from homology"/>
<feature type="domain" description="Kinesin motor" evidence="12">
    <location>
        <begin position="6"/>
        <end position="337"/>
    </location>
</feature>
<keyword evidence="15" id="KW-1185">Reference proteome</keyword>
<evidence type="ECO:0000256" key="6">
    <source>
        <dbReference type="ARBA" id="ARBA00023212"/>
    </source>
</evidence>
<evidence type="ECO:0000259" key="12">
    <source>
        <dbReference type="PROSITE" id="PS50067"/>
    </source>
</evidence>
<evidence type="ECO:0000313" key="14">
    <source>
        <dbReference type="EMBL" id="KAJ1369686.1"/>
    </source>
</evidence>
<keyword evidence="8 9" id="KW-0505">Motor protein</keyword>
<dbReference type="PROSITE" id="PS50067">
    <property type="entry name" value="KINESIN_MOTOR_2"/>
    <property type="match status" value="1"/>
</dbReference>
<feature type="domain" description="GATA-type" evidence="13">
    <location>
        <begin position="776"/>
        <end position="811"/>
    </location>
</feature>
<dbReference type="InterPro" id="IPR019821">
    <property type="entry name" value="Kinesin_motor_CS"/>
</dbReference>
<dbReference type="GO" id="GO:0006355">
    <property type="term" value="P:regulation of DNA-templated transcription"/>
    <property type="evidence" value="ECO:0007669"/>
    <property type="project" value="InterPro"/>
</dbReference>
<keyword evidence="2" id="KW-0963">Cytoplasm</keyword>
<evidence type="ECO:0000256" key="8">
    <source>
        <dbReference type="PROSITE-ProRule" id="PRU00283"/>
    </source>
</evidence>
<dbReference type="SMART" id="SM00129">
    <property type="entry name" value="KISc"/>
    <property type="match status" value="1"/>
</dbReference>
<evidence type="ECO:0000256" key="1">
    <source>
        <dbReference type="ARBA" id="ARBA00004245"/>
    </source>
</evidence>
<dbReference type="EMBL" id="JAHQIW010006655">
    <property type="protein sequence ID" value="KAJ1369686.1"/>
    <property type="molecule type" value="Genomic_DNA"/>
</dbReference>
<feature type="coiled-coil region" evidence="10">
    <location>
        <begin position="603"/>
        <end position="679"/>
    </location>
</feature>
<organism evidence="14 15">
    <name type="scientific">Parelaphostrongylus tenuis</name>
    <name type="common">Meningeal worm</name>
    <dbReference type="NCBI Taxonomy" id="148309"/>
    <lineage>
        <taxon>Eukaryota</taxon>
        <taxon>Metazoa</taxon>
        <taxon>Ecdysozoa</taxon>
        <taxon>Nematoda</taxon>
        <taxon>Chromadorea</taxon>
        <taxon>Rhabditida</taxon>
        <taxon>Rhabditina</taxon>
        <taxon>Rhabditomorpha</taxon>
        <taxon>Strongyloidea</taxon>
        <taxon>Metastrongylidae</taxon>
        <taxon>Parelaphostrongylus</taxon>
    </lineage>
</organism>
<dbReference type="Proteomes" id="UP001196413">
    <property type="component" value="Unassembled WGS sequence"/>
</dbReference>
<dbReference type="GO" id="GO:0003777">
    <property type="term" value="F:microtubule motor activity"/>
    <property type="evidence" value="ECO:0007669"/>
    <property type="project" value="InterPro"/>
</dbReference>
<evidence type="ECO:0000256" key="3">
    <source>
        <dbReference type="ARBA" id="ARBA00022741"/>
    </source>
</evidence>
<dbReference type="GO" id="GO:0007018">
    <property type="term" value="P:microtubule-based movement"/>
    <property type="evidence" value="ECO:0007669"/>
    <property type="project" value="InterPro"/>
</dbReference>
<dbReference type="Pfam" id="PF00225">
    <property type="entry name" value="Kinesin"/>
    <property type="match status" value="1"/>
</dbReference>
<dbReference type="Gene3D" id="3.40.850.10">
    <property type="entry name" value="Kinesin motor domain"/>
    <property type="match status" value="1"/>
</dbReference>
<feature type="domain" description="GATA-type" evidence="13">
    <location>
        <begin position="816"/>
        <end position="870"/>
    </location>
</feature>
<feature type="region of interest" description="Disordered" evidence="11">
    <location>
        <begin position="860"/>
        <end position="884"/>
    </location>
</feature>
<dbReference type="InterPro" id="IPR036961">
    <property type="entry name" value="Kinesin_motor_dom_sf"/>
</dbReference>
<dbReference type="GO" id="GO:0005874">
    <property type="term" value="C:microtubule"/>
    <property type="evidence" value="ECO:0007669"/>
    <property type="project" value="UniProtKB-KW"/>
</dbReference>
<dbReference type="PROSITE" id="PS00411">
    <property type="entry name" value="KINESIN_MOTOR_1"/>
    <property type="match status" value="1"/>
</dbReference>
<dbReference type="InterPro" id="IPR027417">
    <property type="entry name" value="P-loop_NTPase"/>
</dbReference>
<keyword evidence="5 10" id="KW-0175">Coiled coil</keyword>
<dbReference type="CDD" id="cd00106">
    <property type="entry name" value="KISc"/>
    <property type="match status" value="1"/>
</dbReference>
<comment type="similarity">
    <text evidence="8 9">Belongs to the TRAFAC class myosin-kinesin ATPase superfamily. Kinesin family.</text>
</comment>
<evidence type="ECO:0000256" key="5">
    <source>
        <dbReference type="ARBA" id="ARBA00023054"/>
    </source>
</evidence>
<keyword evidence="7" id="KW-0479">Metal-binding</keyword>
<dbReference type="AlphaFoldDB" id="A0AAD5R580"/>
<evidence type="ECO:0000313" key="15">
    <source>
        <dbReference type="Proteomes" id="UP001196413"/>
    </source>
</evidence>